<evidence type="ECO:0000259" key="9">
    <source>
        <dbReference type="Pfam" id="PF06750"/>
    </source>
</evidence>
<dbReference type="Pfam" id="PF01478">
    <property type="entry name" value="Peptidase_A24"/>
    <property type="match status" value="1"/>
</dbReference>
<feature type="domain" description="Prepilin type IV endopeptidase peptidase" evidence="8">
    <location>
        <begin position="112"/>
        <end position="215"/>
    </location>
</feature>
<proteinExistence type="inferred from homology"/>
<dbReference type="Proteomes" id="UP000094580">
    <property type="component" value="Unassembled WGS sequence"/>
</dbReference>
<dbReference type="InterPro" id="IPR000045">
    <property type="entry name" value="Prepilin_IV_endopep_pep"/>
</dbReference>
<feature type="transmembrane region" description="Helical" evidence="7">
    <location>
        <begin position="158"/>
        <end position="174"/>
    </location>
</feature>
<evidence type="ECO:0000256" key="3">
    <source>
        <dbReference type="ARBA" id="ARBA00022475"/>
    </source>
</evidence>
<evidence type="ECO:0000256" key="7">
    <source>
        <dbReference type="SAM" id="Phobius"/>
    </source>
</evidence>
<name>A0ABX2ZT29_9BACI</name>
<sequence length="258" mass="28423">MTLRGLVIIAIVYFTFFVLGLVFGSFFNVVGLRVPIGKSIISPGSSCSNCGHKLSSLELIPVFSFLIQRGKCQSCGSLISKLYLLIEILTGMLFVFSIYETGFHKELMIALSIISLLIIIVVSDVNYMIIPNRILLIFLFIFSFERILIPLVPWWSSIVGALGAFVVLLLINLISKGGMGGGDIKLFSVLGIILGWKLNLIAFMLACFSGSIYGLVVILSGKLKQRNPIPFGPFIAMGGVVSYFYSENLLEFYDIIFC</sequence>
<dbReference type="InterPro" id="IPR010627">
    <property type="entry name" value="Prepilin_pept_A24_N"/>
</dbReference>
<feature type="transmembrane region" description="Helical" evidence="7">
    <location>
        <begin position="228"/>
        <end position="245"/>
    </location>
</feature>
<dbReference type="PANTHER" id="PTHR30487:SF0">
    <property type="entry name" value="PREPILIN LEADER PEPTIDASE_N-METHYLTRANSFERASE-RELATED"/>
    <property type="match status" value="1"/>
</dbReference>
<dbReference type="Pfam" id="PF06750">
    <property type="entry name" value="A24_N_bact"/>
    <property type="match status" value="1"/>
</dbReference>
<evidence type="ECO:0000256" key="4">
    <source>
        <dbReference type="ARBA" id="ARBA00022692"/>
    </source>
</evidence>
<dbReference type="PANTHER" id="PTHR30487">
    <property type="entry name" value="TYPE 4 PREPILIN-LIKE PROTEINS LEADER PEPTIDE-PROCESSING ENZYME"/>
    <property type="match status" value="1"/>
</dbReference>
<dbReference type="InterPro" id="IPR050882">
    <property type="entry name" value="Prepilin_peptidase/N-MTase"/>
</dbReference>
<feature type="transmembrane region" description="Helical" evidence="7">
    <location>
        <begin position="107"/>
        <end position="127"/>
    </location>
</feature>
<evidence type="ECO:0000259" key="8">
    <source>
        <dbReference type="Pfam" id="PF01478"/>
    </source>
</evidence>
<feature type="transmembrane region" description="Helical" evidence="7">
    <location>
        <begin position="6"/>
        <end position="30"/>
    </location>
</feature>
<evidence type="ECO:0000256" key="2">
    <source>
        <dbReference type="ARBA" id="ARBA00005801"/>
    </source>
</evidence>
<keyword evidence="4 7" id="KW-0812">Transmembrane</keyword>
<evidence type="ECO:0000313" key="10">
    <source>
        <dbReference type="EMBL" id="ODG92926.1"/>
    </source>
</evidence>
<feature type="transmembrane region" description="Helical" evidence="7">
    <location>
        <begin position="186"/>
        <end position="216"/>
    </location>
</feature>
<accession>A0ABX2ZT29</accession>
<feature type="transmembrane region" description="Helical" evidence="7">
    <location>
        <begin position="82"/>
        <end position="101"/>
    </location>
</feature>
<keyword evidence="11" id="KW-1185">Reference proteome</keyword>
<evidence type="ECO:0000313" key="11">
    <source>
        <dbReference type="Proteomes" id="UP000094580"/>
    </source>
</evidence>
<evidence type="ECO:0000256" key="5">
    <source>
        <dbReference type="ARBA" id="ARBA00022989"/>
    </source>
</evidence>
<dbReference type="EMBL" id="MDKC01000004">
    <property type="protein sequence ID" value="ODG92926.1"/>
    <property type="molecule type" value="Genomic_DNA"/>
</dbReference>
<comment type="similarity">
    <text evidence="2">Belongs to the peptidase A24 family.</text>
</comment>
<keyword evidence="3" id="KW-1003">Cell membrane</keyword>
<comment type="subcellular location">
    <subcellularLocation>
        <location evidence="1">Cell membrane</location>
        <topology evidence="1">Multi-pass membrane protein</topology>
    </subcellularLocation>
</comment>
<feature type="domain" description="Prepilin peptidase A24 N-terminal" evidence="9">
    <location>
        <begin position="18"/>
        <end position="99"/>
    </location>
</feature>
<comment type="caution">
    <text evidence="10">The sequence shown here is derived from an EMBL/GenBank/DDBJ whole genome shotgun (WGS) entry which is preliminary data.</text>
</comment>
<keyword evidence="5 7" id="KW-1133">Transmembrane helix</keyword>
<dbReference type="Gene3D" id="1.20.120.1220">
    <property type="match status" value="1"/>
</dbReference>
<evidence type="ECO:0000256" key="1">
    <source>
        <dbReference type="ARBA" id="ARBA00004651"/>
    </source>
</evidence>
<evidence type="ECO:0000256" key="6">
    <source>
        <dbReference type="ARBA" id="ARBA00023136"/>
    </source>
</evidence>
<gene>
    <name evidence="10" type="ORF">BED47_17240</name>
</gene>
<protein>
    <submittedName>
        <fullName evidence="10">Prepilin peptidase</fullName>
    </submittedName>
</protein>
<organism evidence="10 11">
    <name type="scientific">Gottfriedia luciferensis</name>
    <dbReference type="NCBI Taxonomy" id="178774"/>
    <lineage>
        <taxon>Bacteria</taxon>
        <taxon>Bacillati</taxon>
        <taxon>Bacillota</taxon>
        <taxon>Bacilli</taxon>
        <taxon>Bacillales</taxon>
        <taxon>Bacillaceae</taxon>
        <taxon>Gottfriedia</taxon>
    </lineage>
</organism>
<reference evidence="10 11" key="1">
    <citation type="submission" date="2016-07" db="EMBL/GenBank/DDBJ databases">
        <authorList>
            <person name="Townsley L."/>
            <person name="Shank E.A."/>
        </authorList>
    </citation>
    <scope>NUCLEOTIDE SEQUENCE [LARGE SCALE GENOMIC DNA]</scope>
    <source>
        <strain evidence="10 11">CH01</strain>
    </source>
</reference>
<keyword evidence="6 7" id="KW-0472">Membrane</keyword>